<dbReference type="InterPro" id="IPR004399">
    <property type="entry name" value="HMP/HMP-P_kinase_dom"/>
</dbReference>
<evidence type="ECO:0000256" key="11">
    <source>
        <dbReference type="ARBA" id="ARBA00022840"/>
    </source>
</evidence>
<dbReference type="FunFam" id="3.40.1190.20:FF:000003">
    <property type="entry name" value="Phosphomethylpyrimidine kinase ThiD"/>
    <property type="match status" value="1"/>
</dbReference>
<dbReference type="InterPro" id="IPR013749">
    <property type="entry name" value="PM/HMP-P_kinase-1"/>
</dbReference>
<keyword evidence="8" id="KW-0808">Transferase</keyword>
<dbReference type="AlphaFoldDB" id="A0A268FH04"/>
<dbReference type="GO" id="GO:0008972">
    <property type="term" value="F:phosphomethylpyrimidine kinase activity"/>
    <property type="evidence" value="ECO:0007669"/>
    <property type="project" value="UniProtKB-EC"/>
</dbReference>
<dbReference type="Gene3D" id="3.40.1190.20">
    <property type="match status" value="1"/>
</dbReference>
<reference evidence="16 17" key="1">
    <citation type="submission" date="2017-07" db="EMBL/GenBank/DDBJ databases">
        <title>Isolation and whole genome analysis of endospore-forming bacteria from heroin.</title>
        <authorList>
            <person name="Kalinowski J."/>
            <person name="Ahrens B."/>
            <person name="Al-Dilaimi A."/>
            <person name="Winkler A."/>
            <person name="Wibberg D."/>
            <person name="Schleenbecker U."/>
            <person name="Ruckert C."/>
            <person name="Wolfel R."/>
            <person name="Grass G."/>
        </authorList>
    </citation>
    <scope>NUCLEOTIDE SEQUENCE [LARGE SCALE GENOMIC DNA]</scope>
    <source>
        <strain evidence="16 17">7521-2</strain>
    </source>
</reference>
<evidence type="ECO:0000256" key="13">
    <source>
        <dbReference type="ARBA" id="ARBA00037917"/>
    </source>
</evidence>
<proteinExistence type="inferred from homology"/>
<accession>A0A268FH04</accession>
<evidence type="ECO:0000256" key="12">
    <source>
        <dbReference type="ARBA" id="ARBA00022977"/>
    </source>
</evidence>
<evidence type="ECO:0000256" key="5">
    <source>
        <dbReference type="ARBA" id="ARBA00012135"/>
    </source>
</evidence>
<dbReference type="CDD" id="cd01169">
    <property type="entry name" value="HMPP_kinase"/>
    <property type="match status" value="1"/>
</dbReference>
<dbReference type="EMBL" id="NPBQ01000021">
    <property type="protein sequence ID" value="PAD84673.1"/>
    <property type="molecule type" value="Genomic_DNA"/>
</dbReference>
<protein>
    <recommendedName>
        <fullName evidence="7">Hydroxymethylpyrimidine/phosphomethylpyrimidine kinase</fullName>
        <ecNumber evidence="5">2.7.1.49</ecNumber>
        <ecNumber evidence="6">2.7.4.7</ecNumber>
    </recommendedName>
    <alternativeName>
        <fullName evidence="14">Hydroxymethylpyrimidine kinase</fullName>
    </alternativeName>
    <alternativeName>
        <fullName evidence="15">Hydroxymethylpyrimidine phosphate kinase</fullName>
    </alternativeName>
</protein>
<keyword evidence="9" id="KW-0547">Nucleotide-binding</keyword>
<evidence type="ECO:0000313" key="16">
    <source>
        <dbReference type="EMBL" id="PAD84673.1"/>
    </source>
</evidence>
<evidence type="ECO:0000256" key="9">
    <source>
        <dbReference type="ARBA" id="ARBA00022741"/>
    </source>
</evidence>
<comment type="pathway">
    <text evidence="13">Cofactor biosynthesis; thiamine diphosphate biosynthesis; 4-amino-2-methyl-5-diphosphomethylpyrimidine from 5-amino-1-(5-phospho-D-ribosyl)imidazole: step 2/3.</text>
</comment>
<sequence>MATAKALTIAGSDSGGGAGIQADLKTFQELKVYGMSAITAITAQNTRGVDGVYPMTLEAIEKQLESIAVDLRPDALKTGMLFNSEIIELVAEKIKEYHWKNLVIDPVMIAKGGANLLQKEAAESMKRKLLPLATVLTPNIPEAEVLTGMDIRNIEERKEAAKRLNAMGVAYVVIKGGHGAEKEAIDLLFDGSDFSSLVAERIPTKNTHGTGCTFSAAITAALANGYSINEAFRLGKDFIHQAIKNDLHIGSGHGPTNHWAYQESKR</sequence>
<evidence type="ECO:0000256" key="2">
    <source>
        <dbReference type="ARBA" id="ARBA00000565"/>
    </source>
</evidence>
<dbReference type="GO" id="GO:0005829">
    <property type="term" value="C:cytosol"/>
    <property type="evidence" value="ECO:0007669"/>
    <property type="project" value="TreeGrafter"/>
</dbReference>
<keyword evidence="12" id="KW-0784">Thiamine biosynthesis</keyword>
<comment type="similarity">
    <text evidence="4">Belongs to the ThiD family.</text>
</comment>
<dbReference type="InterPro" id="IPR029056">
    <property type="entry name" value="Ribokinase-like"/>
</dbReference>
<dbReference type="PANTHER" id="PTHR20858:SF17">
    <property type="entry name" value="HYDROXYMETHYLPYRIMIDINE_PHOSPHOMETHYLPYRIMIDINE KINASE THI20-RELATED"/>
    <property type="match status" value="1"/>
</dbReference>
<organism evidence="16 17">
    <name type="scientific">Niallia circulans</name>
    <name type="common">Bacillus circulans</name>
    <dbReference type="NCBI Taxonomy" id="1397"/>
    <lineage>
        <taxon>Bacteria</taxon>
        <taxon>Bacillati</taxon>
        <taxon>Bacillota</taxon>
        <taxon>Bacilli</taxon>
        <taxon>Bacillales</taxon>
        <taxon>Bacillaceae</taxon>
        <taxon>Niallia</taxon>
    </lineage>
</organism>
<dbReference type="Proteomes" id="UP000216961">
    <property type="component" value="Unassembled WGS sequence"/>
</dbReference>
<dbReference type="PANTHER" id="PTHR20858">
    <property type="entry name" value="PHOSPHOMETHYLPYRIMIDINE KINASE"/>
    <property type="match status" value="1"/>
</dbReference>
<dbReference type="KEGG" id="bcir:C2I06_06935"/>
<comment type="pathway">
    <text evidence="3">Cofactor biosynthesis; thiamine diphosphate biosynthesis; 4-amino-2-methyl-5-diphosphomethylpyrimidine from 5-amino-1-(5-phospho-D-ribosyl)imidazole: step 3/3.</text>
</comment>
<evidence type="ECO:0000256" key="7">
    <source>
        <dbReference type="ARBA" id="ARBA00019161"/>
    </source>
</evidence>
<name>A0A268FH04_NIACI</name>
<evidence type="ECO:0000256" key="8">
    <source>
        <dbReference type="ARBA" id="ARBA00022679"/>
    </source>
</evidence>
<evidence type="ECO:0000256" key="4">
    <source>
        <dbReference type="ARBA" id="ARBA00009879"/>
    </source>
</evidence>
<keyword evidence="10 16" id="KW-0418">Kinase</keyword>
<dbReference type="Pfam" id="PF08543">
    <property type="entry name" value="Phos_pyr_kin"/>
    <property type="match status" value="1"/>
</dbReference>
<gene>
    <name evidence="16" type="primary">thiD</name>
    <name evidence="16" type="ORF">CHH57_03540</name>
</gene>
<dbReference type="SUPFAM" id="SSF53613">
    <property type="entry name" value="Ribokinase-like"/>
    <property type="match status" value="1"/>
</dbReference>
<evidence type="ECO:0000313" key="17">
    <source>
        <dbReference type="Proteomes" id="UP000216961"/>
    </source>
</evidence>
<dbReference type="GO" id="GO:0009228">
    <property type="term" value="P:thiamine biosynthetic process"/>
    <property type="evidence" value="ECO:0007669"/>
    <property type="project" value="UniProtKB-KW"/>
</dbReference>
<keyword evidence="11" id="KW-0067">ATP-binding</keyword>
<evidence type="ECO:0000256" key="3">
    <source>
        <dbReference type="ARBA" id="ARBA00004769"/>
    </source>
</evidence>
<dbReference type="GO" id="GO:0008902">
    <property type="term" value="F:hydroxymethylpyrimidine kinase activity"/>
    <property type="evidence" value="ECO:0007669"/>
    <property type="project" value="UniProtKB-EC"/>
</dbReference>
<evidence type="ECO:0000256" key="6">
    <source>
        <dbReference type="ARBA" id="ARBA00012963"/>
    </source>
</evidence>
<evidence type="ECO:0000256" key="14">
    <source>
        <dbReference type="ARBA" id="ARBA00042102"/>
    </source>
</evidence>
<evidence type="ECO:0000256" key="10">
    <source>
        <dbReference type="ARBA" id="ARBA00022777"/>
    </source>
</evidence>
<dbReference type="RefSeq" id="WP_095328944.1">
    <property type="nucleotide sequence ID" value="NZ_CP026031.1"/>
</dbReference>
<comment type="catalytic activity">
    <reaction evidence="2">
        <text>4-amino-2-methyl-5-(phosphooxymethyl)pyrimidine + ATP = 4-amino-2-methyl-5-(diphosphooxymethyl)pyrimidine + ADP</text>
        <dbReference type="Rhea" id="RHEA:19893"/>
        <dbReference type="ChEBI" id="CHEBI:30616"/>
        <dbReference type="ChEBI" id="CHEBI:57841"/>
        <dbReference type="ChEBI" id="CHEBI:58354"/>
        <dbReference type="ChEBI" id="CHEBI:456216"/>
        <dbReference type="EC" id="2.7.4.7"/>
    </reaction>
</comment>
<dbReference type="NCBIfam" id="TIGR00097">
    <property type="entry name" value="HMP-P_kinase"/>
    <property type="match status" value="1"/>
</dbReference>
<dbReference type="EC" id="2.7.1.49" evidence="5"/>
<dbReference type="EC" id="2.7.4.7" evidence="6"/>
<evidence type="ECO:0000256" key="1">
    <source>
        <dbReference type="ARBA" id="ARBA00000151"/>
    </source>
</evidence>
<dbReference type="GO" id="GO:0005524">
    <property type="term" value="F:ATP binding"/>
    <property type="evidence" value="ECO:0007669"/>
    <property type="project" value="UniProtKB-KW"/>
</dbReference>
<evidence type="ECO:0000256" key="15">
    <source>
        <dbReference type="ARBA" id="ARBA00043176"/>
    </source>
</evidence>
<comment type="caution">
    <text evidence="16">The sequence shown here is derived from an EMBL/GenBank/DDBJ whole genome shotgun (WGS) entry which is preliminary data.</text>
</comment>
<comment type="catalytic activity">
    <reaction evidence="1">
        <text>4-amino-5-hydroxymethyl-2-methylpyrimidine + ATP = 4-amino-2-methyl-5-(phosphooxymethyl)pyrimidine + ADP + H(+)</text>
        <dbReference type="Rhea" id="RHEA:23096"/>
        <dbReference type="ChEBI" id="CHEBI:15378"/>
        <dbReference type="ChEBI" id="CHEBI:16892"/>
        <dbReference type="ChEBI" id="CHEBI:30616"/>
        <dbReference type="ChEBI" id="CHEBI:58354"/>
        <dbReference type="ChEBI" id="CHEBI:456216"/>
        <dbReference type="EC" id="2.7.1.49"/>
    </reaction>
</comment>